<dbReference type="SMART" id="SM00267">
    <property type="entry name" value="GGDEF"/>
    <property type="match status" value="1"/>
</dbReference>
<accession>A0A3P2RDQ8</accession>
<dbReference type="InterPro" id="IPR050469">
    <property type="entry name" value="Diguanylate_Cyclase"/>
</dbReference>
<dbReference type="GO" id="GO:0052621">
    <property type="term" value="F:diguanylate cyclase activity"/>
    <property type="evidence" value="ECO:0007669"/>
    <property type="project" value="TreeGrafter"/>
</dbReference>
<feature type="domain" description="GGDEF" evidence="2">
    <location>
        <begin position="236"/>
        <end position="378"/>
    </location>
</feature>
<keyword evidence="1" id="KW-0812">Transmembrane</keyword>
<evidence type="ECO:0000313" key="3">
    <source>
        <dbReference type="EMBL" id="RRG18764.1"/>
    </source>
</evidence>
<organism evidence="3 4">
    <name type="scientific">Weissella viridescens</name>
    <name type="common">Lactobacillus viridescens</name>
    <dbReference type="NCBI Taxonomy" id="1629"/>
    <lineage>
        <taxon>Bacteria</taxon>
        <taxon>Bacillati</taxon>
        <taxon>Bacillota</taxon>
        <taxon>Bacilli</taxon>
        <taxon>Lactobacillales</taxon>
        <taxon>Lactobacillaceae</taxon>
        <taxon>Weissella</taxon>
    </lineage>
</organism>
<dbReference type="PROSITE" id="PS50887">
    <property type="entry name" value="GGDEF"/>
    <property type="match status" value="1"/>
</dbReference>
<dbReference type="NCBIfam" id="TIGR00254">
    <property type="entry name" value="GGDEF"/>
    <property type="match status" value="1"/>
</dbReference>
<evidence type="ECO:0000259" key="2">
    <source>
        <dbReference type="PROSITE" id="PS50887"/>
    </source>
</evidence>
<sequence>MPVLIRRGDFYMHTFAGFLIVLFFITSILVALVYVYQNTLIYSNQLFPKVITIILYIVFTYLILILDANLVNRLILYFVPLLFISLDTALWKVIFCASIHPWLMALYIGRYISIPHHDAKILFVSEIILMLVLAALTMTIQNKKILAPILAVFFACLEYWQSYQFKDILTPKSLIAFVCILLAYLFFAWLITYINKVCERLRNELFYDKSHDALTHVYNYHQLTTDLFQKAPIANRDAWIIIMDIDKFKSINDTYGHQHGNLALKLFANVLKTTIAKDIPNRSYRIYRYGGEEFVLLISSETDDLSADQDVIASVLKHFQKNLYEQSSISLPTPITYSAGVSHTVFHNYHTLRAFEKADLFLYQSKFNGRNLFSFDEPQS</sequence>
<dbReference type="AlphaFoldDB" id="A0A3P2RDQ8"/>
<dbReference type="CDD" id="cd01949">
    <property type="entry name" value="GGDEF"/>
    <property type="match status" value="1"/>
</dbReference>
<protein>
    <submittedName>
        <fullName evidence="3">GGDEF domain-containing protein</fullName>
    </submittedName>
</protein>
<dbReference type="InterPro" id="IPR043128">
    <property type="entry name" value="Rev_trsase/Diguanyl_cyclase"/>
</dbReference>
<dbReference type="Proteomes" id="UP000275836">
    <property type="component" value="Unassembled WGS sequence"/>
</dbReference>
<feature type="transmembrane region" description="Helical" evidence="1">
    <location>
        <begin position="12"/>
        <end position="34"/>
    </location>
</feature>
<keyword evidence="1" id="KW-0472">Membrane</keyword>
<name>A0A3P2RDQ8_WEIVI</name>
<dbReference type="SUPFAM" id="SSF55073">
    <property type="entry name" value="Nucleotide cyclase"/>
    <property type="match status" value="1"/>
</dbReference>
<dbReference type="OrthoDB" id="9759607at2"/>
<keyword evidence="1" id="KW-1133">Transmembrane helix</keyword>
<dbReference type="Pfam" id="PF00990">
    <property type="entry name" value="GGDEF"/>
    <property type="match status" value="1"/>
</dbReference>
<comment type="caution">
    <text evidence="3">The sequence shown here is derived from an EMBL/GenBank/DDBJ whole genome shotgun (WGS) entry which is preliminary data.</text>
</comment>
<dbReference type="InterPro" id="IPR000160">
    <property type="entry name" value="GGDEF_dom"/>
</dbReference>
<feature type="transmembrane region" description="Helical" evidence="1">
    <location>
        <begin position="89"/>
        <end position="109"/>
    </location>
</feature>
<dbReference type="PANTHER" id="PTHR45138">
    <property type="entry name" value="REGULATORY COMPONENTS OF SENSORY TRANSDUCTION SYSTEM"/>
    <property type="match status" value="1"/>
</dbReference>
<dbReference type="PANTHER" id="PTHR45138:SF9">
    <property type="entry name" value="DIGUANYLATE CYCLASE DGCM-RELATED"/>
    <property type="match status" value="1"/>
</dbReference>
<dbReference type="InterPro" id="IPR029787">
    <property type="entry name" value="Nucleotide_cyclase"/>
</dbReference>
<evidence type="ECO:0000256" key="1">
    <source>
        <dbReference type="SAM" id="Phobius"/>
    </source>
</evidence>
<gene>
    <name evidence="3" type="ORF">D3P96_01915</name>
</gene>
<proteinExistence type="predicted"/>
<evidence type="ECO:0000313" key="4">
    <source>
        <dbReference type="Proteomes" id="UP000275836"/>
    </source>
</evidence>
<feature type="transmembrane region" description="Helical" evidence="1">
    <location>
        <begin position="145"/>
        <end position="162"/>
    </location>
</feature>
<feature type="transmembrane region" description="Helical" evidence="1">
    <location>
        <begin position="174"/>
        <end position="194"/>
    </location>
</feature>
<dbReference type="EMBL" id="RHGY01000001">
    <property type="protein sequence ID" value="RRG18764.1"/>
    <property type="molecule type" value="Genomic_DNA"/>
</dbReference>
<reference evidence="3 4" key="1">
    <citation type="submission" date="2018-10" db="EMBL/GenBank/DDBJ databases">
        <title>Draft genome sequence of Weissella viridescens UCO-SMC3.</title>
        <authorList>
            <person name="Garcia-Cancino A."/>
            <person name="Espinoza-Monje M."/>
            <person name="Albarracin L."/>
            <person name="Garcia-Castillo V."/>
            <person name="Campos-Martin J."/>
            <person name="Nakano Y."/>
            <person name="Guitierrez-Zamorano C."/>
            <person name="Ikeda-Ohtsubo W."/>
            <person name="Morita H."/>
            <person name="Kitazawa H."/>
            <person name="Villena J."/>
        </authorList>
    </citation>
    <scope>NUCLEOTIDE SEQUENCE [LARGE SCALE GENOMIC DNA]</scope>
    <source>
        <strain evidence="3 4">UCO-SMC3</strain>
    </source>
</reference>
<dbReference type="Gene3D" id="3.30.70.270">
    <property type="match status" value="1"/>
</dbReference>
<feature type="transmembrane region" description="Helical" evidence="1">
    <location>
        <begin position="121"/>
        <end position="139"/>
    </location>
</feature>
<feature type="transmembrane region" description="Helical" evidence="1">
    <location>
        <begin position="46"/>
        <end position="69"/>
    </location>
</feature>